<dbReference type="InterPro" id="IPR015424">
    <property type="entry name" value="PyrdxlP-dep_Trfase"/>
</dbReference>
<protein>
    <submittedName>
        <fullName evidence="8">Putative cysteine desulfurase</fullName>
        <ecNumber evidence="8">2.8.1.7</ecNumber>
    </submittedName>
</protein>
<comment type="caution">
    <text evidence="8">The sequence shown here is derived from an EMBL/GenBank/DDBJ whole genome shotgun (WGS) entry which is preliminary data.</text>
</comment>
<dbReference type="InterPro" id="IPR020578">
    <property type="entry name" value="Aminotrans_V_PyrdxlP_BS"/>
</dbReference>
<dbReference type="Gene3D" id="3.40.640.10">
    <property type="entry name" value="Type I PLP-dependent aspartate aminotransferase-like (Major domain)"/>
    <property type="match status" value="1"/>
</dbReference>
<evidence type="ECO:0000256" key="2">
    <source>
        <dbReference type="ARBA" id="ARBA00010447"/>
    </source>
</evidence>
<dbReference type="GeneID" id="78372304"/>
<comment type="catalytic activity">
    <reaction evidence="4">
        <text>(sulfur carrier)-H + L-cysteine = (sulfur carrier)-SH + L-alanine</text>
        <dbReference type="Rhea" id="RHEA:43892"/>
        <dbReference type="Rhea" id="RHEA-COMP:14737"/>
        <dbReference type="Rhea" id="RHEA-COMP:14739"/>
        <dbReference type="ChEBI" id="CHEBI:29917"/>
        <dbReference type="ChEBI" id="CHEBI:35235"/>
        <dbReference type="ChEBI" id="CHEBI:57972"/>
        <dbReference type="ChEBI" id="CHEBI:64428"/>
        <dbReference type="EC" id="2.8.1.7"/>
    </reaction>
</comment>
<dbReference type="SUPFAM" id="SSF53383">
    <property type="entry name" value="PLP-dependent transferases"/>
    <property type="match status" value="1"/>
</dbReference>
<dbReference type="eggNOG" id="COG0520">
    <property type="taxonomic scope" value="Bacteria"/>
</dbReference>
<comment type="cofactor">
    <cofactor evidence="1 5">
        <name>pyridoxal 5'-phosphate</name>
        <dbReference type="ChEBI" id="CHEBI:597326"/>
    </cofactor>
</comment>
<feature type="region of interest" description="Disordered" evidence="6">
    <location>
        <begin position="449"/>
        <end position="470"/>
    </location>
</feature>
<dbReference type="AlphaFoldDB" id="A0A0D8FVZ5"/>
<evidence type="ECO:0000256" key="6">
    <source>
        <dbReference type="SAM" id="MobiDB-lite"/>
    </source>
</evidence>
<dbReference type="RefSeq" id="WP_052565649.1">
    <property type="nucleotide sequence ID" value="NZ_JQKF01000007.1"/>
</dbReference>
<evidence type="ECO:0000256" key="5">
    <source>
        <dbReference type="RuleBase" id="RU004504"/>
    </source>
</evidence>
<organism evidence="8 9">
    <name type="scientific">Ferrimicrobium acidiphilum DSM 19497</name>
    <dbReference type="NCBI Taxonomy" id="1121877"/>
    <lineage>
        <taxon>Bacteria</taxon>
        <taxon>Bacillati</taxon>
        <taxon>Actinomycetota</taxon>
        <taxon>Acidimicrobiia</taxon>
        <taxon>Acidimicrobiales</taxon>
        <taxon>Acidimicrobiaceae</taxon>
        <taxon>Ferrimicrobium</taxon>
    </lineage>
</organism>
<dbReference type="EC" id="2.8.1.7" evidence="8"/>
<name>A0A0D8FVZ5_9ACTN</name>
<keyword evidence="8" id="KW-0808">Transferase</keyword>
<dbReference type="Pfam" id="PF00266">
    <property type="entry name" value="Aminotran_5"/>
    <property type="match status" value="1"/>
</dbReference>
<comment type="similarity">
    <text evidence="2">Belongs to the class-V pyridoxal-phosphate-dependent aminotransferase family. Csd subfamily.</text>
</comment>
<evidence type="ECO:0000313" key="9">
    <source>
        <dbReference type="Proteomes" id="UP000032336"/>
    </source>
</evidence>
<dbReference type="STRING" id="1121877.FEAC_10540"/>
<evidence type="ECO:0000256" key="3">
    <source>
        <dbReference type="ARBA" id="ARBA00022898"/>
    </source>
</evidence>
<dbReference type="PANTHER" id="PTHR43586:SF8">
    <property type="entry name" value="CYSTEINE DESULFURASE 1, CHLOROPLASTIC"/>
    <property type="match status" value="1"/>
</dbReference>
<dbReference type="EMBL" id="JXUW01000007">
    <property type="protein sequence ID" value="KJE77124.1"/>
    <property type="molecule type" value="Genomic_DNA"/>
</dbReference>
<reference evidence="8 9" key="1">
    <citation type="submission" date="2015-01" db="EMBL/GenBank/DDBJ databases">
        <title>Draft genome of the acidophilic iron oxidizer Ferrimicrobium acidiphilum strain T23.</title>
        <authorList>
            <person name="Poehlein A."/>
            <person name="Eisen S."/>
            <person name="Schloemann M."/>
            <person name="Johnson B.D."/>
            <person name="Daniel R."/>
            <person name="Muehling M."/>
        </authorList>
    </citation>
    <scope>NUCLEOTIDE SEQUENCE [LARGE SCALE GENOMIC DNA]</scope>
    <source>
        <strain evidence="8 9">T23</strain>
    </source>
</reference>
<dbReference type="GO" id="GO:0031071">
    <property type="term" value="F:cysteine desulfurase activity"/>
    <property type="evidence" value="ECO:0007669"/>
    <property type="project" value="UniProtKB-EC"/>
</dbReference>
<dbReference type="OrthoDB" id="9804366at2"/>
<dbReference type="InterPro" id="IPR000192">
    <property type="entry name" value="Aminotrans_V_dom"/>
</dbReference>
<sequence length="470" mass="50677">MKTASTSHDATQTQNRPHLELVGDDIQVPLVQGGQRRYINLDFAASTPALVEVAAKLDEFLPYYSSVHRGAGIKSQISTSAYEGARETLRAFFGALPTDTIVITRNTTDSMNLLASCLPVGAKVVAFTSEHHTTLLPWQRSKGSVHYLTMPKSASQAVEQLSDYLRGQPDTTLVAVTGASNVTGEIWPIAELATVAHQYGARIVVDAAQMAPHLAIDMTALDVDYLAASGHKLYAPYGAGVLLGRADWLDSAEAYLRGGGAVDFVTPTEVLWSRGASRHEAGSPNVIGAVAMAAACETLAAYGMDELAEEEIALADYARRRLADVPGIELYRLWEPEAARIGVVPFNLAAYDHSHLAAILSAEFGIGVRHGCFCAHPLILELLNVSDEQATSLREEIKTGNRPRLPGAVRMSIGVSTTRDDLDYLVNSLTKIANEGPSWTYAIDPNTGEFTPAPDPREWPDLPITLDRTT</sequence>
<dbReference type="Proteomes" id="UP000032336">
    <property type="component" value="Unassembled WGS sequence"/>
</dbReference>
<proteinExistence type="inferred from homology"/>
<evidence type="ECO:0000256" key="4">
    <source>
        <dbReference type="ARBA" id="ARBA00050776"/>
    </source>
</evidence>
<dbReference type="InterPro" id="IPR015422">
    <property type="entry name" value="PyrdxlP-dep_Trfase_small"/>
</dbReference>
<evidence type="ECO:0000256" key="1">
    <source>
        <dbReference type="ARBA" id="ARBA00001933"/>
    </source>
</evidence>
<dbReference type="InterPro" id="IPR015421">
    <property type="entry name" value="PyrdxlP-dep_Trfase_major"/>
</dbReference>
<feature type="domain" description="Aminotransferase class V" evidence="7">
    <location>
        <begin position="39"/>
        <end position="425"/>
    </location>
</feature>
<evidence type="ECO:0000313" key="8">
    <source>
        <dbReference type="EMBL" id="KJE77124.1"/>
    </source>
</evidence>
<keyword evidence="9" id="KW-1185">Reference proteome</keyword>
<dbReference type="PANTHER" id="PTHR43586">
    <property type="entry name" value="CYSTEINE DESULFURASE"/>
    <property type="match status" value="1"/>
</dbReference>
<evidence type="ECO:0000259" key="7">
    <source>
        <dbReference type="Pfam" id="PF00266"/>
    </source>
</evidence>
<gene>
    <name evidence="8" type="primary">csd1</name>
    <name evidence="8" type="ORF">FEAC_10540</name>
</gene>
<dbReference type="Gene3D" id="3.90.1150.10">
    <property type="entry name" value="Aspartate Aminotransferase, domain 1"/>
    <property type="match status" value="1"/>
</dbReference>
<dbReference type="PROSITE" id="PS00595">
    <property type="entry name" value="AA_TRANSFER_CLASS_5"/>
    <property type="match status" value="1"/>
</dbReference>
<dbReference type="PATRIC" id="fig|1121877.4.peg.1145"/>
<accession>A0A0D8FVZ5</accession>
<keyword evidence="3" id="KW-0663">Pyridoxal phosphate</keyword>